<dbReference type="EMBL" id="AP022565">
    <property type="protein sequence ID" value="BBX28776.1"/>
    <property type="molecule type" value="Genomic_DNA"/>
</dbReference>
<dbReference type="InterPro" id="IPR051799">
    <property type="entry name" value="NADH_flavin_oxidoreductase"/>
</dbReference>
<dbReference type="KEGG" id="malv:MALV_39010"/>
<keyword evidence="1" id="KW-0285">Flavoprotein</keyword>
<dbReference type="PANTHER" id="PTHR43656:SF2">
    <property type="entry name" value="BINDING OXIDOREDUCTASE, PUTATIVE (AFU_ORTHOLOGUE AFUA_2G08260)-RELATED"/>
    <property type="match status" value="1"/>
</dbReference>
<dbReference type="PANTHER" id="PTHR43656">
    <property type="entry name" value="BINDING OXIDOREDUCTASE, PUTATIVE (AFU_ORTHOLOGUE AFUA_2G08260)-RELATED"/>
    <property type="match status" value="1"/>
</dbReference>
<dbReference type="Gene3D" id="3.20.20.70">
    <property type="entry name" value="Aldolase class I"/>
    <property type="match status" value="1"/>
</dbReference>
<evidence type="ECO:0000313" key="4">
    <source>
        <dbReference type="EMBL" id="BBX28776.1"/>
    </source>
</evidence>
<evidence type="ECO:0000256" key="1">
    <source>
        <dbReference type="ARBA" id="ARBA00022630"/>
    </source>
</evidence>
<feature type="domain" description="NADH:flavin oxidoreductase/NADH oxidase N-terminal" evidence="3">
    <location>
        <begin position="11"/>
        <end position="341"/>
    </location>
</feature>
<protein>
    <submittedName>
        <fullName evidence="4">NADH oxidoreductase</fullName>
    </submittedName>
</protein>
<evidence type="ECO:0000313" key="5">
    <source>
        <dbReference type="Proteomes" id="UP000466906"/>
    </source>
</evidence>
<evidence type="ECO:0000259" key="3">
    <source>
        <dbReference type="Pfam" id="PF00724"/>
    </source>
</evidence>
<gene>
    <name evidence="4" type="ORF">MALV_39010</name>
</gene>
<proteinExistence type="predicted"/>
<dbReference type="GO" id="GO:0010181">
    <property type="term" value="F:FMN binding"/>
    <property type="evidence" value="ECO:0007669"/>
    <property type="project" value="InterPro"/>
</dbReference>
<keyword evidence="2" id="KW-0560">Oxidoreductase</keyword>
<evidence type="ECO:0000256" key="2">
    <source>
        <dbReference type="ARBA" id="ARBA00023002"/>
    </source>
</evidence>
<dbReference type="Pfam" id="PF00724">
    <property type="entry name" value="Oxidored_FMN"/>
    <property type="match status" value="1"/>
</dbReference>
<keyword evidence="5" id="KW-1185">Reference proteome</keyword>
<dbReference type="SUPFAM" id="SSF51395">
    <property type="entry name" value="FMN-linked oxidoreductases"/>
    <property type="match status" value="1"/>
</dbReference>
<dbReference type="AlphaFoldDB" id="A0A6N4UUN9"/>
<reference evidence="4 5" key="1">
    <citation type="journal article" date="2019" name="Emerg. Microbes Infect.">
        <title>Comprehensive subspecies identification of 175 nontuberculous mycobacteria species based on 7547 genomic profiles.</title>
        <authorList>
            <person name="Matsumoto Y."/>
            <person name="Kinjo T."/>
            <person name="Motooka D."/>
            <person name="Nabeya D."/>
            <person name="Jung N."/>
            <person name="Uechi K."/>
            <person name="Horii T."/>
            <person name="Iida T."/>
            <person name="Fujita J."/>
            <person name="Nakamura S."/>
        </authorList>
    </citation>
    <scope>NUCLEOTIDE SEQUENCE [LARGE SCALE GENOMIC DNA]</scope>
    <source>
        <strain evidence="4 5">JCM 12272</strain>
    </source>
</reference>
<dbReference type="Proteomes" id="UP000466906">
    <property type="component" value="Chromosome"/>
</dbReference>
<dbReference type="InterPro" id="IPR013785">
    <property type="entry name" value="Aldolase_TIM"/>
</dbReference>
<dbReference type="InterPro" id="IPR001155">
    <property type="entry name" value="OxRdtase_FMN_N"/>
</dbReference>
<sequence>MIMTESVLTEPFELPCGQILPNRIAKAAMSEQLAYRDGTASDKLRRLYAVWASGGAGLLLSGNVMIDRDALTEPGNVILDDARGLDAIRAWTGATAGTDAKMWAQINHPGKVAVSPFNRRPVAPSARRSPVPGYNIRKPRELSGADIDRLILKFARTAGLAVAGGFDGVQVHAAHGYLLSQFLSPLSNLRDDEWGGDEQRRMKFLLETVAAVRETVGDEVPVAVKLNSTDFLRGGFTNEQALNVALALAAAGIDLLEISGGGYEQPAMTGVAAGQDSDQSGHGYFIDFARQIRAHSTVPLMLTGGLRAPRAMETIVEDGTVDVIGIGRPLTFVPDYPRQILAGHTPTLPKSAPRLRYRPADGYLELAWHNNQLHRIAAGKTPQRTPGLHTIGRAITRISIAAGKQAVIPR</sequence>
<name>A0A6N4UUN9_9MYCO</name>
<accession>A0A6N4UUN9</accession>
<dbReference type="GO" id="GO:0016491">
    <property type="term" value="F:oxidoreductase activity"/>
    <property type="evidence" value="ECO:0007669"/>
    <property type="project" value="UniProtKB-KW"/>
</dbReference>
<organism evidence="4 5">
    <name type="scientific">Mycolicibacterium alvei</name>
    <dbReference type="NCBI Taxonomy" id="67081"/>
    <lineage>
        <taxon>Bacteria</taxon>
        <taxon>Bacillati</taxon>
        <taxon>Actinomycetota</taxon>
        <taxon>Actinomycetes</taxon>
        <taxon>Mycobacteriales</taxon>
        <taxon>Mycobacteriaceae</taxon>
        <taxon>Mycolicibacterium</taxon>
    </lineage>
</organism>